<keyword evidence="1 2" id="KW-0808">Transferase</keyword>
<evidence type="ECO:0000313" key="2">
    <source>
        <dbReference type="EMBL" id="RGJ91909.1"/>
    </source>
</evidence>
<evidence type="ECO:0000313" key="6">
    <source>
        <dbReference type="Proteomes" id="UP000260640"/>
    </source>
</evidence>
<accession>A0A3E4JVU6</accession>
<dbReference type="Proteomes" id="UP000283958">
    <property type="component" value="Unassembled WGS sequence"/>
</dbReference>
<evidence type="ECO:0000313" key="9">
    <source>
        <dbReference type="Proteomes" id="UP000283958"/>
    </source>
</evidence>
<organism evidence="2 6">
    <name type="scientific">Phocaeicola vulgatus</name>
    <name type="common">Bacteroides vulgatus</name>
    <dbReference type="NCBI Taxonomy" id="821"/>
    <lineage>
        <taxon>Bacteria</taxon>
        <taxon>Pseudomonadati</taxon>
        <taxon>Bacteroidota</taxon>
        <taxon>Bacteroidia</taxon>
        <taxon>Bacteroidales</taxon>
        <taxon>Bacteroidaceae</taxon>
        <taxon>Phocaeicola</taxon>
    </lineage>
</organism>
<reference evidence="6 7" key="1">
    <citation type="submission" date="2018-08" db="EMBL/GenBank/DDBJ databases">
        <title>A genome reference for cultivated species of the human gut microbiota.</title>
        <authorList>
            <person name="Zou Y."/>
            <person name="Xue W."/>
            <person name="Luo G."/>
        </authorList>
    </citation>
    <scope>NUCLEOTIDE SEQUENCE [LARGE SCALE GENOMIC DNA]</scope>
    <source>
        <strain evidence="4 8">AF18-14</strain>
        <strain evidence="5 9">AM09-18</strain>
        <strain evidence="3 7">TF05-18</strain>
        <strain evidence="2 6">TM05-16</strain>
    </source>
</reference>
<dbReference type="EMBL" id="QRMN01000011">
    <property type="protein sequence ID" value="RHJ78491.1"/>
    <property type="molecule type" value="Genomic_DNA"/>
</dbReference>
<dbReference type="Proteomes" id="UP000261278">
    <property type="component" value="Unassembled WGS sequence"/>
</dbReference>
<dbReference type="SUPFAM" id="SSF53756">
    <property type="entry name" value="UDP-Glycosyltransferase/glycogen phosphorylase"/>
    <property type="match status" value="1"/>
</dbReference>
<dbReference type="EMBL" id="QSPP01000002">
    <property type="protein sequence ID" value="RGJ91909.1"/>
    <property type="molecule type" value="Genomic_DNA"/>
</dbReference>
<dbReference type="RefSeq" id="WP_117677973.1">
    <property type="nucleotide sequence ID" value="NZ_JACBPU010000002.1"/>
</dbReference>
<dbReference type="PANTHER" id="PTHR46401">
    <property type="entry name" value="GLYCOSYLTRANSFERASE WBBK-RELATED"/>
    <property type="match status" value="1"/>
</dbReference>
<evidence type="ECO:0000313" key="3">
    <source>
        <dbReference type="EMBL" id="RGL87542.1"/>
    </source>
</evidence>
<name>A0A3E4JVU6_PHOVU</name>
<evidence type="ECO:0000256" key="1">
    <source>
        <dbReference type="ARBA" id="ARBA00022679"/>
    </source>
</evidence>
<evidence type="ECO:0000313" key="7">
    <source>
        <dbReference type="Proteomes" id="UP000261278"/>
    </source>
</evidence>
<proteinExistence type="predicted"/>
<dbReference type="Gene3D" id="3.40.50.2000">
    <property type="entry name" value="Glycogen Phosphorylase B"/>
    <property type="match status" value="2"/>
</dbReference>
<comment type="caution">
    <text evidence="2">The sequence shown here is derived from an EMBL/GenBank/DDBJ whole genome shotgun (WGS) entry which is preliminary data.</text>
</comment>
<dbReference type="AlphaFoldDB" id="A0A3E4JVU6"/>
<dbReference type="EMBL" id="QSSN01000005">
    <property type="protein sequence ID" value="RGL87542.1"/>
    <property type="molecule type" value="Genomic_DNA"/>
</dbReference>
<evidence type="ECO:0000313" key="5">
    <source>
        <dbReference type="EMBL" id="RHJ78491.1"/>
    </source>
</evidence>
<dbReference type="PANTHER" id="PTHR46401:SF2">
    <property type="entry name" value="GLYCOSYLTRANSFERASE WBBK-RELATED"/>
    <property type="match status" value="1"/>
</dbReference>
<dbReference type="EMBL" id="QRXI01000002">
    <property type="protein sequence ID" value="RGT97927.1"/>
    <property type="molecule type" value="Genomic_DNA"/>
</dbReference>
<gene>
    <name evidence="5" type="ORF">DW105_06535</name>
    <name evidence="4" type="ORF">DWX04_02080</name>
    <name evidence="3" type="ORF">DXC44_06455</name>
    <name evidence="2" type="ORF">DXD46_01870</name>
</gene>
<dbReference type="Proteomes" id="UP000260640">
    <property type="component" value="Unassembled WGS sequence"/>
</dbReference>
<evidence type="ECO:0000313" key="8">
    <source>
        <dbReference type="Proteomes" id="UP000283833"/>
    </source>
</evidence>
<sequence>MKKILFIIPYIPYPLVSGGNQAFYHMIEYIRYEMEVSILLFPQSKSEKGNIDNLCQIWTNVNFYIFEEKTEEVKAKHLWYYKLLKKIKESATRKIKRQLVDENDLIRRKGTFSSSIFYPLPAQYIEYVANISNQGFDIIQVEFYELISLGYILPHKAETIFVHHELRYIHNENEISLLDKITHQEKMLFQIAKDFERSALQQFKHIITLTEIDRKILSQFIGRQECIYTSPAIIKAQQCSFKRNETIIQRLTFVGSEDHLPNLDAVHWFCMEIAPILREKEFRFTFQVVGHWHNKYINKLQNICPEMELTGYVKDLHSFLQGSIFLVPIRIGSGMRMKILDAVLAGIPFITTTKGVEGIDFCHKQECLIADTPKKLSTAIIHLAQNPQEQEKLAKQAAEQLQNLYNPSKMLVQRMNIYRQLAKRNTSCS</sequence>
<dbReference type="GO" id="GO:0009103">
    <property type="term" value="P:lipopolysaccharide biosynthetic process"/>
    <property type="evidence" value="ECO:0007669"/>
    <property type="project" value="TreeGrafter"/>
</dbReference>
<evidence type="ECO:0000313" key="4">
    <source>
        <dbReference type="EMBL" id="RGT97927.1"/>
    </source>
</evidence>
<dbReference type="GO" id="GO:0016757">
    <property type="term" value="F:glycosyltransferase activity"/>
    <property type="evidence" value="ECO:0007669"/>
    <property type="project" value="TreeGrafter"/>
</dbReference>
<protein>
    <submittedName>
        <fullName evidence="2">Glycosyltransferase</fullName>
    </submittedName>
</protein>
<dbReference type="Pfam" id="PF13692">
    <property type="entry name" value="Glyco_trans_1_4"/>
    <property type="match status" value="1"/>
</dbReference>
<dbReference type="Proteomes" id="UP000283833">
    <property type="component" value="Unassembled WGS sequence"/>
</dbReference>